<evidence type="ECO:0000313" key="2">
    <source>
        <dbReference type="Proteomes" id="UP001549119"/>
    </source>
</evidence>
<organism evidence="1 2">
    <name type="scientific">Methylobacterium radiotolerans</name>
    <dbReference type="NCBI Taxonomy" id="31998"/>
    <lineage>
        <taxon>Bacteria</taxon>
        <taxon>Pseudomonadati</taxon>
        <taxon>Pseudomonadota</taxon>
        <taxon>Alphaproteobacteria</taxon>
        <taxon>Hyphomicrobiales</taxon>
        <taxon>Methylobacteriaceae</taxon>
        <taxon>Methylobacterium</taxon>
    </lineage>
</organism>
<sequence length="119" mass="12610">MGQRIAGIAYVKVNGRQYGLRGSFVVSPSLTKREGVAGQDSVHGFIETPRVPFIKGDLSTMDGLTIAELDAMVDETVTASLANGKTYVLAGAWTESAHEIDTGAGKVAVTWMGLTCDEF</sequence>
<evidence type="ECO:0008006" key="3">
    <source>
        <dbReference type="Google" id="ProtNLM"/>
    </source>
</evidence>
<dbReference type="EMBL" id="JBEPNW010000002">
    <property type="protein sequence ID" value="MET3868572.1"/>
    <property type="molecule type" value="Genomic_DNA"/>
</dbReference>
<dbReference type="Pfam" id="PF10618">
    <property type="entry name" value="Tail_tube"/>
    <property type="match status" value="1"/>
</dbReference>
<proteinExistence type="predicted"/>
<accession>A0ABV2NPX7</accession>
<reference evidence="1 2" key="1">
    <citation type="submission" date="2024-06" db="EMBL/GenBank/DDBJ databases">
        <title>Genomics of switchgrass bacterial isolates.</title>
        <authorList>
            <person name="Shade A."/>
        </authorList>
    </citation>
    <scope>NUCLEOTIDE SEQUENCE [LARGE SCALE GENOMIC DNA]</scope>
    <source>
        <strain evidence="1 2">PvP084</strain>
    </source>
</reference>
<keyword evidence="2" id="KW-1185">Reference proteome</keyword>
<evidence type="ECO:0000313" key="1">
    <source>
        <dbReference type="EMBL" id="MET3868572.1"/>
    </source>
</evidence>
<dbReference type="Proteomes" id="UP001549119">
    <property type="component" value="Unassembled WGS sequence"/>
</dbReference>
<gene>
    <name evidence="1" type="ORF">ABIC20_005881</name>
</gene>
<dbReference type="InterPro" id="IPR019596">
    <property type="entry name" value="Phage_Mu_GpM_tail_tub"/>
</dbReference>
<dbReference type="RefSeq" id="WP_209650384.1">
    <property type="nucleotide sequence ID" value="NZ_JBEPNV010000001.1"/>
</dbReference>
<name>A0ABV2NPX7_9HYPH</name>
<protein>
    <recommendedName>
        <fullName evidence="3">Phage tail protein</fullName>
    </recommendedName>
</protein>
<comment type="caution">
    <text evidence="1">The sequence shown here is derived from an EMBL/GenBank/DDBJ whole genome shotgun (WGS) entry which is preliminary data.</text>
</comment>